<sequence length="62" mass="6740">MSYSVDRISGGLRIDPDAGGQEHQRRRGKPAQKSEPTDSVSISEEAKKLLENAEAEDASDEP</sequence>
<feature type="region of interest" description="Disordered" evidence="1">
    <location>
        <begin position="1"/>
        <end position="62"/>
    </location>
</feature>
<feature type="compositionally biased region" description="Basic and acidic residues" evidence="1">
    <location>
        <begin position="14"/>
        <end position="23"/>
    </location>
</feature>
<dbReference type="RefSeq" id="WP_183350127.1">
    <property type="nucleotide sequence ID" value="NZ_BLXY01000012.1"/>
</dbReference>
<evidence type="ECO:0000313" key="3">
    <source>
        <dbReference type="Proteomes" id="UP000568888"/>
    </source>
</evidence>
<name>A0A6V8N026_9BACT</name>
<dbReference type="EMBL" id="BLXY01000012">
    <property type="protein sequence ID" value="GFO65761.1"/>
    <property type="molecule type" value="Genomic_DNA"/>
</dbReference>
<feature type="compositionally biased region" description="Acidic residues" evidence="1">
    <location>
        <begin position="53"/>
        <end position="62"/>
    </location>
</feature>
<evidence type="ECO:0000313" key="2">
    <source>
        <dbReference type="EMBL" id="GFO65761.1"/>
    </source>
</evidence>
<evidence type="ECO:0000256" key="1">
    <source>
        <dbReference type="SAM" id="MobiDB-lite"/>
    </source>
</evidence>
<dbReference type="Proteomes" id="UP000568888">
    <property type="component" value="Unassembled WGS sequence"/>
</dbReference>
<comment type="caution">
    <text evidence="2">The sequence shown here is derived from an EMBL/GenBank/DDBJ whole genome shotgun (WGS) entry which is preliminary data.</text>
</comment>
<organism evidence="2 3">
    <name type="scientific">Geomonas paludis</name>
    <dbReference type="NCBI Taxonomy" id="2740185"/>
    <lineage>
        <taxon>Bacteria</taxon>
        <taxon>Pseudomonadati</taxon>
        <taxon>Thermodesulfobacteriota</taxon>
        <taxon>Desulfuromonadia</taxon>
        <taxon>Geobacterales</taxon>
        <taxon>Geobacteraceae</taxon>
        <taxon>Geomonas</taxon>
    </lineage>
</organism>
<dbReference type="AlphaFoldDB" id="A0A6V8N026"/>
<gene>
    <name evidence="2" type="ORF">GMPD_36800</name>
</gene>
<proteinExistence type="predicted"/>
<accession>A0A6V8N026</accession>
<reference evidence="3" key="1">
    <citation type="submission" date="2020-06" db="EMBL/GenBank/DDBJ databases">
        <title>Draft genomic sequecing of Geomonas sp. Red736.</title>
        <authorList>
            <person name="Itoh H."/>
            <person name="Xu Z.X."/>
            <person name="Ushijima N."/>
            <person name="Masuda Y."/>
            <person name="Shiratori Y."/>
            <person name="Senoo K."/>
        </authorList>
    </citation>
    <scope>NUCLEOTIDE SEQUENCE [LARGE SCALE GENOMIC DNA]</scope>
    <source>
        <strain evidence="3">Red736</strain>
    </source>
</reference>
<protein>
    <submittedName>
        <fullName evidence="2">Uncharacterized protein</fullName>
    </submittedName>
</protein>